<keyword evidence="4 7" id="KW-0812">Transmembrane</keyword>
<feature type="transmembrane region" description="Helical" evidence="7">
    <location>
        <begin position="34"/>
        <end position="61"/>
    </location>
</feature>
<feature type="transmembrane region" description="Helical" evidence="7">
    <location>
        <begin position="419"/>
        <end position="439"/>
    </location>
</feature>
<evidence type="ECO:0000313" key="10">
    <source>
        <dbReference type="Proteomes" id="UP000245839"/>
    </source>
</evidence>
<dbReference type="Proteomes" id="UP000245839">
    <property type="component" value="Unassembled WGS sequence"/>
</dbReference>
<accession>A0A2Y9BW45</accession>
<keyword evidence="3" id="KW-1003">Cell membrane</keyword>
<evidence type="ECO:0000256" key="3">
    <source>
        <dbReference type="ARBA" id="ARBA00022475"/>
    </source>
</evidence>
<sequence>MTKETGSVPLLGAGALSAAERVVAQVCQFAIFVIAARALGPAEFGVFALVSACAILLMRAAEVGWAPYIMCWSGDASVPRQVLGLAVLSGVLAGALGFLGAFLGGVFGLEVATVTLAELFALWVVLATVSSAQKGMMVWMQRLRSSAVCEISGELMGLAVALGALWSGWGVLALVFGRLAYQTTHLTLSFTVTRLLPDFRVRLSQMGALVDFSRDFFFSRMLSNTRLYVATFIVGGALGPTEVGYLRVAERLVGAVGEVIAVPAQLLGWAAFKRARDVGDPEVARTRVGDGLAVFQRLAWAISVPLFVWLMVTSDILVAGLLSEEWLPAVPLIVLLALARLLGTFGLATEPLMSILGESRVLPRLSLLLLVTNTIAALAAVPFGLYAVAWAQLGVSVLLLVVTLRIFDRHAGVTPMRVLRDLAGLAPPLALGVAALLVVDWALRTQAGLPPLVQTVVSGLVAGGVYAGALALLAPRVLRELSGRGQPAAA</sequence>
<evidence type="ECO:0000313" key="11">
    <source>
        <dbReference type="Proteomes" id="UP000251571"/>
    </source>
</evidence>
<reference evidence="8 10" key="2">
    <citation type="submission" date="2018-03" db="EMBL/GenBank/DDBJ databases">
        <title>Genomic Encyclopedia of Archaeal and Bacterial Type Strains, Phase II (KMG-II): from individual species to whole genera.</title>
        <authorList>
            <person name="Goeker M."/>
        </authorList>
    </citation>
    <scope>NUCLEOTIDE SEQUENCE [LARGE SCALE GENOMIC DNA]</scope>
    <source>
        <strain evidence="8 10">DSM 25227</strain>
    </source>
</reference>
<evidence type="ECO:0000256" key="7">
    <source>
        <dbReference type="SAM" id="Phobius"/>
    </source>
</evidence>
<feature type="transmembrane region" description="Helical" evidence="7">
    <location>
        <begin position="252"/>
        <end position="272"/>
    </location>
</feature>
<dbReference type="Pfam" id="PF13440">
    <property type="entry name" value="Polysacc_synt_3"/>
    <property type="match status" value="1"/>
</dbReference>
<dbReference type="GO" id="GO:0005886">
    <property type="term" value="C:plasma membrane"/>
    <property type="evidence" value="ECO:0007669"/>
    <property type="project" value="UniProtKB-SubCell"/>
</dbReference>
<dbReference type="PANTHER" id="PTHR30250:SF10">
    <property type="entry name" value="LIPOPOLYSACCHARIDE BIOSYNTHESIS PROTEIN WZXC"/>
    <property type="match status" value="1"/>
</dbReference>
<evidence type="ECO:0000256" key="1">
    <source>
        <dbReference type="ARBA" id="ARBA00004651"/>
    </source>
</evidence>
<feature type="transmembrane region" description="Helical" evidence="7">
    <location>
        <begin position="292"/>
        <end position="312"/>
    </location>
</feature>
<comment type="similarity">
    <text evidence="2">Belongs to the polysaccharide synthase family.</text>
</comment>
<feature type="transmembrane region" description="Helical" evidence="7">
    <location>
        <begin position="387"/>
        <end position="407"/>
    </location>
</feature>
<feature type="transmembrane region" description="Helical" evidence="7">
    <location>
        <begin position="111"/>
        <end position="132"/>
    </location>
</feature>
<evidence type="ECO:0000313" key="8">
    <source>
        <dbReference type="EMBL" id="PWJ22174.1"/>
    </source>
</evidence>
<organism evidence="9 11">
    <name type="scientific">Jannaschia seohaensis</name>
    <dbReference type="NCBI Taxonomy" id="475081"/>
    <lineage>
        <taxon>Bacteria</taxon>
        <taxon>Pseudomonadati</taxon>
        <taxon>Pseudomonadota</taxon>
        <taxon>Alphaproteobacteria</taxon>
        <taxon>Rhodobacterales</taxon>
        <taxon>Roseobacteraceae</taxon>
        <taxon>Jannaschia</taxon>
    </lineage>
</organism>
<evidence type="ECO:0000256" key="4">
    <source>
        <dbReference type="ARBA" id="ARBA00022692"/>
    </source>
</evidence>
<proteinExistence type="inferred from homology"/>
<dbReference type="AlphaFoldDB" id="A0A2Y9BW45"/>
<protein>
    <submittedName>
        <fullName evidence="9">Membrane protein involved in the export of O-antigen and teichoic acid</fullName>
    </submittedName>
    <submittedName>
        <fullName evidence="8">O-antigen/teichoic acid export membrane protein</fullName>
    </submittedName>
</protein>
<dbReference type="EMBL" id="UETC01000001">
    <property type="protein sequence ID" value="SSA38452.1"/>
    <property type="molecule type" value="Genomic_DNA"/>
</dbReference>
<gene>
    <name evidence="8" type="ORF">BCF38_101584</name>
    <name evidence="9" type="ORF">SAMN05421539_101584</name>
</gene>
<dbReference type="EMBL" id="QGDJ01000001">
    <property type="protein sequence ID" value="PWJ22174.1"/>
    <property type="molecule type" value="Genomic_DNA"/>
</dbReference>
<feature type="transmembrane region" description="Helical" evidence="7">
    <location>
        <begin position="82"/>
        <end position="105"/>
    </location>
</feature>
<feature type="transmembrane region" description="Helical" evidence="7">
    <location>
        <begin position="227"/>
        <end position="246"/>
    </location>
</feature>
<evidence type="ECO:0000313" key="9">
    <source>
        <dbReference type="EMBL" id="SSA38452.1"/>
    </source>
</evidence>
<feature type="transmembrane region" description="Helical" evidence="7">
    <location>
        <begin position="451"/>
        <end position="474"/>
    </location>
</feature>
<dbReference type="RefSeq" id="WP_109562753.1">
    <property type="nucleotide sequence ID" value="NZ_QGDJ01000001.1"/>
</dbReference>
<comment type="subcellular location">
    <subcellularLocation>
        <location evidence="1">Cell membrane</location>
        <topology evidence="1">Multi-pass membrane protein</topology>
    </subcellularLocation>
</comment>
<evidence type="ECO:0000256" key="2">
    <source>
        <dbReference type="ARBA" id="ARBA00007430"/>
    </source>
</evidence>
<feature type="transmembrane region" description="Helical" evidence="7">
    <location>
        <begin position="153"/>
        <end position="173"/>
    </location>
</feature>
<evidence type="ECO:0000256" key="6">
    <source>
        <dbReference type="ARBA" id="ARBA00023136"/>
    </source>
</evidence>
<evidence type="ECO:0000256" key="5">
    <source>
        <dbReference type="ARBA" id="ARBA00022989"/>
    </source>
</evidence>
<dbReference type="Proteomes" id="UP000251571">
    <property type="component" value="Unassembled WGS sequence"/>
</dbReference>
<name>A0A2Y9BW45_9RHOB</name>
<dbReference type="InterPro" id="IPR050833">
    <property type="entry name" value="Poly_Biosynth_Transport"/>
</dbReference>
<feature type="transmembrane region" description="Helical" evidence="7">
    <location>
        <begin position="361"/>
        <end position="381"/>
    </location>
</feature>
<keyword evidence="10" id="KW-1185">Reference proteome</keyword>
<dbReference type="PANTHER" id="PTHR30250">
    <property type="entry name" value="PST FAMILY PREDICTED COLANIC ACID TRANSPORTER"/>
    <property type="match status" value="1"/>
</dbReference>
<keyword evidence="6 7" id="KW-0472">Membrane</keyword>
<keyword evidence="5 7" id="KW-1133">Transmembrane helix</keyword>
<reference evidence="9 11" key="1">
    <citation type="submission" date="2016-10" db="EMBL/GenBank/DDBJ databases">
        <authorList>
            <person name="Cai Z."/>
        </authorList>
    </citation>
    <scope>NUCLEOTIDE SEQUENCE [LARGE SCALE GENOMIC DNA]</scope>
    <source>
        <strain evidence="9 11">DSM 25227</strain>
    </source>
</reference>
<feature type="transmembrane region" description="Helical" evidence="7">
    <location>
        <begin position="332"/>
        <end position="349"/>
    </location>
</feature>
<dbReference type="OrthoDB" id="7840749at2"/>